<dbReference type="AlphaFoldDB" id="A0A857JF25"/>
<comment type="function">
    <text evidence="1">Thiol-specific peroxidase that catalyzes the reduction of hydrogen peroxide and organic hydroperoxides to water and alcohols, respectively. Plays a role in cell protection against oxidative stress by detoxifying peroxides and as sensor of hydrogen peroxide-mediated signaling events.</text>
</comment>
<evidence type="ECO:0000259" key="12">
    <source>
        <dbReference type="PROSITE" id="PS51352"/>
    </source>
</evidence>
<evidence type="ECO:0000256" key="7">
    <source>
        <dbReference type="ARBA" id="ARBA00023284"/>
    </source>
</evidence>
<dbReference type="PANTHER" id="PTHR42801:SF7">
    <property type="entry name" value="SLL1159 PROTEIN"/>
    <property type="match status" value="1"/>
</dbReference>
<evidence type="ECO:0000256" key="5">
    <source>
        <dbReference type="ARBA" id="ARBA00023002"/>
    </source>
</evidence>
<keyword evidence="7" id="KW-0676">Redox-active center</keyword>
<keyword evidence="3 13" id="KW-0575">Peroxidase</keyword>
<dbReference type="GO" id="GO:0005737">
    <property type="term" value="C:cytoplasm"/>
    <property type="evidence" value="ECO:0007669"/>
    <property type="project" value="TreeGrafter"/>
</dbReference>
<organism evidence="13 14">
    <name type="scientific">Paraglaciecola mesophila</name>
    <dbReference type="NCBI Taxonomy" id="197222"/>
    <lineage>
        <taxon>Bacteria</taxon>
        <taxon>Pseudomonadati</taxon>
        <taxon>Pseudomonadota</taxon>
        <taxon>Gammaproteobacteria</taxon>
        <taxon>Alteromonadales</taxon>
        <taxon>Alteromonadaceae</taxon>
        <taxon>Paraglaciecola</taxon>
    </lineage>
</organism>
<dbReference type="GO" id="GO:0034599">
    <property type="term" value="P:cellular response to oxidative stress"/>
    <property type="evidence" value="ECO:0007669"/>
    <property type="project" value="TreeGrafter"/>
</dbReference>
<keyword evidence="14" id="KW-1185">Reference proteome</keyword>
<reference evidence="13 14" key="1">
    <citation type="submission" date="2019-12" db="EMBL/GenBank/DDBJ databases">
        <title>Genome sequencing and assembly of endphytes of Porphyra tenera.</title>
        <authorList>
            <person name="Park J.M."/>
            <person name="Shin R."/>
            <person name="Jo S.H."/>
        </authorList>
    </citation>
    <scope>NUCLEOTIDE SEQUENCE [LARGE SCALE GENOMIC DNA]</scope>
    <source>
        <strain evidence="13 14">GPM4</strain>
    </source>
</reference>
<dbReference type="OrthoDB" id="9809746at2"/>
<sequence>MPTLKEQTEAQIAKSRQAKPEFMQSMDELMAKAHEFEQGRDAVKVGQQAPAFTLPSAQGQQVSLTELCAKGPVVVTFYRGDWCPYCNLQLRALQSVLDDIHGVGAELVAISPQVPDDSLSESEISQLAFTVLSDQDARVAASYGVAWEVPELILQHMRKDRGLDLANINNGNGSVLPIPATFVLNAKGEVIWRFVDVDYRTRAEPADIITALKAEQDK</sequence>
<evidence type="ECO:0000256" key="3">
    <source>
        <dbReference type="ARBA" id="ARBA00022559"/>
    </source>
</evidence>
<evidence type="ECO:0000313" key="13">
    <source>
        <dbReference type="EMBL" id="QHJ09830.1"/>
    </source>
</evidence>
<dbReference type="PANTHER" id="PTHR42801">
    <property type="entry name" value="THIOREDOXIN-DEPENDENT PEROXIDE REDUCTASE"/>
    <property type="match status" value="1"/>
</dbReference>
<dbReference type="CDD" id="cd02970">
    <property type="entry name" value="PRX_like2"/>
    <property type="match status" value="1"/>
</dbReference>
<evidence type="ECO:0000256" key="1">
    <source>
        <dbReference type="ARBA" id="ARBA00003330"/>
    </source>
</evidence>
<dbReference type="PROSITE" id="PS51352">
    <property type="entry name" value="THIOREDOXIN_2"/>
    <property type="match status" value="1"/>
</dbReference>
<proteinExistence type="inferred from homology"/>
<dbReference type="Pfam" id="PF00578">
    <property type="entry name" value="AhpC-TSA"/>
    <property type="match status" value="1"/>
</dbReference>
<dbReference type="InterPro" id="IPR050924">
    <property type="entry name" value="Peroxiredoxin_BCP/PrxQ"/>
</dbReference>
<feature type="domain" description="Thioredoxin" evidence="12">
    <location>
        <begin position="43"/>
        <end position="217"/>
    </location>
</feature>
<evidence type="ECO:0000256" key="4">
    <source>
        <dbReference type="ARBA" id="ARBA00022862"/>
    </source>
</evidence>
<dbReference type="InterPro" id="IPR000866">
    <property type="entry name" value="AhpC/TSA"/>
</dbReference>
<dbReference type="InterPro" id="IPR036249">
    <property type="entry name" value="Thioredoxin-like_sf"/>
</dbReference>
<keyword evidence="6" id="KW-1015">Disulfide bond</keyword>
<gene>
    <name evidence="13" type="ORF">FX988_00038</name>
</gene>
<evidence type="ECO:0000256" key="6">
    <source>
        <dbReference type="ARBA" id="ARBA00023157"/>
    </source>
</evidence>
<evidence type="ECO:0000256" key="8">
    <source>
        <dbReference type="ARBA" id="ARBA00032824"/>
    </source>
</evidence>
<comment type="catalytic activity">
    <reaction evidence="11">
        <text>a hydroperoxide + [thioredoxin]-dithiol = an alcohol + [thioredoxin]-disulfide + H2O</text>
        <dbReference type="Rhea" id="RHEA:62620"/>
        <dbReference type="Rhea" id="RHEA-COMP:10698"/>
        <dbReference type="Rhea" id="RHEA-COMP:10700"/>
        <dbReference type="ChEBI" id="CHEBI:15377"/>
        <dbReference type="ChEBI" id="CHEBI:29950"/>
        <dbReference type="ChEBI" id="CHEBI:30879"/>
        <dbReference type="ChEBI" id="CHEBI:35924"/>
        <dbReference type="ChEBI" id="CHEBI:50058"/>
        <dbReference type="EC" id="1.11.1.24"/>
    </reaction>
</comment>
<evidence type="ECO:0000256" key="10">
    <source>
        <dbReference type="ARBA" id="ARBA00042639"/>
    </source>
</evidence>
<evidence type="ECO:0000256" key="11">
    <source>
        <dbReference type="ARBA" id="ARBA00049091"/>
    </source>
</evidence>
<evidence type="ECO:0000256" key="2">
    <source>
        <dbReference type="ARBA" id="ARBA00013017"/>
    </source>
</evidence>
<dbReference type="Gene3D" id="3.40.30.10">
    <property type="entry name" value="Glutaredoxin"/>
    <property type="match status" value="1"/>
</dbReference>
<name>A0A857JF25_9ALTE</name>
<dbReference type="GO" id="GO:0045454">
    <property type="term" value="P:cell redox homeostasis"/>
    <property type="evidence" value="ECO:0007669"/>
    <property type="project" value="TreeGrafter"/>
</dbReference>
<dbReference type="GO" id="GO:0008379">
    <property type="term" value="F:thioredoxin peroxidase activity"/>
    <property type="evidence" value="ECO:0007669"/>
    <property type="project" value="TreeGrafter"/>
</dbReference>
<dbReference type="SUPFAM" id="SSF52833">
    <property type="entry name" value="Thioredoxin-like"/>
    <property type="match status" value="1"/>
</dbReference>
<keyword evidence="5 13" id="KW-0560">Oxidoreductase</keyword>
<comment type="similarity">
    <text evidence="9">Belongs to the peroxiredoxin family. BCP/PrxQ subfamily.</text>
</comment>
<dbReference type="EC" id="1.11.1.24" evidence="2"/>
<dbReference type="InterPro" id="IPR013766">
    <property type="entry name" value="Thioredoxin_domain"/>
</dbReference>
<evidence type="ECO:0000256" key="9">
    <source>
        <dbReference type="ARBA" id="ARBA00038489"/>
    </source>
</evidence>
<dbReference type="Proteomes" id="UP000464524">
    <property type="component" value="Chromosome"/>
</dbReference>
<keyword evidence="4" id="KW-0049">Antioxidant</keyword>
<dbReference type="EMBL" id="CP047656">
    <property type="protein sequence ID" value="QHJ09830.1"/>
    <property type="molecule type" value="Genomic_DNA"/>
</dbReference>
<evidence type="ECO:0000313" key="14">
    <source>
        <dbReference type="Proteomes" id="UP000464524"/>
    </source>
</evidence>
<accession>A0A857JF25</accession>
<protein>
    <recommendedName>
        <fullName evidence="2">thioredoxin-dependent peroxiredoxin</fullName>
        <ecNumber evidence="2">1.11.1.24</ecNumber>
    </recommendedName>
    <alternativeName>
        <fullName evidence="8">Thioredoxin peroxidase</fullName>
    </alternativeName>
    <alternativeName>
        <fullName evidence="10">Thioredoxin-dependent peroxiredoxin Bcp</fullName>
    </alternativeName>
</protein>
<dbReference type="RefSeq" id="WP_160177787.1">
    <property type="nucleotide sequence ID" value="NZ_CP047656.1"/>
</dbReference>
<dbReference type="KEGG" id="pmes:FX988_00038"/>